<evidence type="ECO:0000313" key="9">
    <source>
        <dbReference type="EMBL" id="RUO80023.1"/>
    </source>
</evidence>
<dbReference type="Proteomes" id="UP000287996">
    <property type="component" value="Unassembled WGS sequence"/>
</dbReference>
<feature type="transmembrane region" description="Helical" evidence="8">
    <location>
        <begin position="122"/>
        <end position="145"/>
    </location>
</feature>
<dbReference type="RefSeq" id="WP_126842200.1">
    <property type="nucleotide sequence ID" value="NZ_PIQH01000007.1"/>
</dbReference>
<evidence type="ECO:0000256" key="2">
    <source>
        <dbReference type="ARBA" id="ARBA00009142"/>
    </source>
</evidence>
<feature type="transmembrane region" description="Helical" evidence="8">
    <location>
        <begin position="157"/>
        <end position="176"/>
    </location>
</feature>
<feature type="transmembrane region" description="Helical" evidence="8">
    <location>
        <begin position="29"/>
        <end position="46"/>
    </location>
</feature>
<feature type="transmembrane region" description="Helical" evidence="8">
    <location>
        <begin position="92"/>
        <end position="110"/>
    </location>
</feature>
<dbReference type="EMBL" id="PIQH01000007">
    <property type="protein sequence ID" value="RUO80023.1"/>
    <property type="molecule type" value="Genomic_DNA"/>
</dbReference>
<dbReference type="AlphaFoldDB" id="A0A432ZQ70"/>
<keyword evidence="6 8" id="KW-1133">Transmembrane helix</keyword>
<keyword evidence="3" id="KW-0813">Transport</keyword>
<gene>
    <name evidence="9" type="ORF">CWI84_08680</name>
</gene>
<dbReference type="InterPro" id="IPR002781">
    <property type="entry name" value="TM_pro_TauE-like"/>
</dbReference>
<keyword evidence="5 8" id="KW-0812">Transmembrane</keyword>
<protein>
    <recommendedName>
        <fullName evidence="8">Probable membrane transporter protein</fullName>
    </recommendedName>
</protein>
<evidence type="ECO:0000256" key="6">
    <source>
        <dbReference type="ARBA" id="ARBA00022989"/>
    </source>
</evidence>
<evidence type="ECO:0000256" key="4">
    <source>
        <dbReference type="ARBA" id="ARBA00022475"/>
    </source>
</evidence>
<feature type="transmembrane region" description="Helical" evidence="8">
    <location>
        <begin position="188"/>
        <end position="207"/>
    </location>
</feature>
<organism evidence="9 10">
    <name type="scientific">Idiomarina tyrosinivorans</name>
    <dbReference type="NCBI Taxonomy" id="1445662"/>
    <lineage>
        <taxon>Bacteria</taxon>
        <taxon>Pseudomonadati</taxon>
        <taxon>Pseudomonadota</taxon>
        <taxon>Gammaproteobacteria</taxon>
        <taxon>Alteromonadales</taxon>
        <taxon>Idiomarinaceae</taxon>
        <taxon>Idiomarina</taxon>
    </lineage>
</organism>
<dbReference type="InterPro" id="IPR052017">
    <property type="entry name" value="TSUP"/>
</dbReference>
<feature type="transmembrane region" description="Helical" evidence="8">
    <location>
        <begin position="219"/>
        <end position="239"/>
    </location>
</feature>
<dbReference type="OrthoDB" id="6197550at2"/>
<dbReference type="GO" id="GO:0005886">
    <property type="term" value="C:plasma membrane"/>
    <property type="evidence" value="ECO:0007669"/>
    <property type="project" value="UniProtKB-SubCell"/>
</dbReference>
<evidence type="ECO:0000313" key="10">
    <source>
        <dbReference type="Proteomes" id="UP000287996"/>
    </source>
</evidence>
<evidence type="ECO:0000256" key="5">
    <source>
        <dbReference type="ARBA" id="ARBA00022692"/>
    </source>
</evidence>
<keyword evidence="7 8" id="KW-0472">Membrane</keyword>
<evidence type="ECO:0000256" key="1">
    <source>
        <dbReference type="ARBA" id="ARBA00004651"/>
    </source>
</evidence>
<keyword evidence="10" id="KW-1185">Reference proteome</keyword>
<dbReference type="PANTHER" id="PTHR30269:SF37">
    <property type="entry name" value="MEMBRANE TRANSPORTER PROTEIN"/>
    <property type="match status" value="1"/>
</dbReference>
<reference evidence="9 10" key="1">
    <citation type="journal article" date="2011" name="Front. Microbiol.">
        <title>Genomic signatures of strain selection and enhancement in Bacillus atrophaeus var. globigii, a historical biowarfare simulant.</title>
        <authorList>
            <person name="Gibbons H.S."/>
            <person name="Broomall S.M."/>
            <person name="McNew L.A."/>
            <person name="Daligault H."/>
            <person name="Chapman C."/>
            <person name="Bruce D."/>
            <person name="Karavis M."/>
            <person name="Krepps M."/>
            <person name="McGregor P.A."/>
            <person name="Hong C."/>
            <person name="Park K.H."/>
            <person name="Akmal A."/>
            <person name="Feldman A."/>
            <person name="Lin J.S."/>
            <person name="Chang W.E."/>
            <person name="Higgs B.W."/>
            <person name="Demirev P."/>
            <person name="Lindquist J."/>
            <person name="Liem A."/>
            <person name="Fochler E."/>
            <person name="Read T.D."/>
            <person name="Tapia R."/>
            <person name="Johnson S."/>
            <person name="Bishop-Lilly K.A."/>
            <person name="Detter C."/>
            <person name="Han C."/>
            <person name="Sozhamannan S."/>
            <person name="Rosenzweig C.N."/>
            <person name="Skowronski E.W."/>
        </authorList>
    </citation>
    <scope>NUCLEOTIDE SEQUENCE [LARGE SCALE GENOMIC DNA]</scope>
    <source>
        <strain evidence="9 10">CC-PW-9</strain>
    </source>
</reference>
<feature type="transmembrane region" description="Helical" evidence="8">
    <location>
        <begin position="66"/>
        <end position="85"/>
    </location>
</feature>
<evidence type="ECO:0000256" key="7">
    <source>
        <dbReference type="ARBA" id="ARBA00023136"/>
    </source>
</evidence>
<evidence type="ECO:0000256" key="3">
    <source>
        <dbReference type="ARBA" id="ARBA00022448"/>
    </source>
</evidence>
<accession>A0A432ZQ70</accession>
<evidence type="ECO:0000256" key="8">
    <source>
        <dbReference type="RuleBase" id="RU363041"/>
    </source>
</evidence>
<keyword evidence="4 8" id="KW-1003">Cell membrane</keyword>
<dbReference type="PANTHER" id="PTHR30269">
    <property type="entry name" value="TRANSMEMBRANE PROTEIN YFCA"/>
    <property type="match status" value="1"/>
</dbReference>
<comment type="subcellular location">
    <subcellularLocation>
        <location evidence="1 8">Cell membrane</location>
        <topology evidence="1 8">Multi-pass membrane protein</topology>
    </subcellularLocation>
</comment>
<comment type="caution">
    <text evidence="9">The sequence shown here is derived from an EMBL/GenBank/DDBJ whole genome shotgun (WGS) entry which is preliminary data.</text>
</comment>
<proteinExistence type="inferred from homology"/>
<sequence length="242" mass="25768">MSITELSLVGLSFFTSLISAVAGAGGGSLLLAVMASLLPTAAIIPVHGMVQMGSNAGRASLAWRHIQWSVVVAFVPFSLVGAWLAGQVLVQLSLAWLELSIGGFLLLIQWSPKIPAVGNRRWGLPLSGVITGFVSLFVGASGPLVASLFRTVIAHRMSLVATFAVAMTVQHLPKFFAFNALGFSLAEWWPLIIAMITAGLVGTWVGLKLLGRMPAARFAWVFRWVITLLAIKLIVDGLLHLS</sequence>
<dbReference type="Pfam" id="PF01925">
    <property type="entry name" value="TauE"/>
    <property type="match status" value="1"/>
</dbReference>
<name>A0A432ZQ70_9GAMM</name>
<comment type="similarity">
    <text evidence="2 8">Belongs to the 4-toluene sulfonate uptake permease (TSUP) (TC 2.A.102) family.</text>
</comment>